<comment type="caution">
    <text evidence="1">The sequence shown here is derived from an EMBL/GenBank/DDBJ whole genome shotgun (WGS) entry which is preliminary data.</text>
</comment>
<keyword evidence="2" id="KW-1185">Reference proteome</keyword>
<reference evidence="1 2" key="2">
    <citation type="submission" date="2018-05" db="EMBL/GenBank/DDBJ databases">
        <authorList>
            <person name="Lanie J.A."/>
            <person name="Ng W.-L."/>
            <person name="Kazmierczak K.M."/>
            <person name="Andrzejewski T.M."/>
            <person name="Davidsen T.M."/>
            <person name="Wayne K.J."/>
            <person name="Tettelin H."/>
            <person name="Glass J.I."/>
            <person name="Rusch D."/>
            <person name="Podicherti R."/>
            <person name="Tsui H.-C.T."/>
            <person name="Winkler M.E."/>
        </authorList>
    </citation>
    <scope>NUCLEOTIDE SEQUENCE [LARGE SCALE GENOMIC DNA]</scope>
    <source>
        <strain evidence="1 2">C305</strain>
    </source>
</reference>
<dbReference type="EMBL" id="QFRJ01000001">
    <property type="protein sequence ID" value="PWH86759.1"/>
    <property type="molecule type" value="Genomic_DNA"/>
</dbReference>
<proteinExistence type="predicted"/>
<dbReference type="AlphaFoldDB" id="A0A2U2XG23"/>
<evidence type="ECO:0000313" key="1">
    <source>
        <dbReference type="EMBL" id="PWH86759.1"/>
    </source>
</evidence>
<sequence length="166" mass="18742">MLNMKISLLLCIVLVSLTTCVGGGKECVIYLPTGDKYLSPKIKEFSPTTLTETGYVFNLNIPSLGIDKAKLNPFFSNKGLAGGDIKLDEMYSEDLLLEYISLVTDSSIFKTKEVIDSLYSLNHLAWFSAFKIDKKENEISYFSEKGLVIKLEKLRNKSILIKFYCR</sequence>
<dbReference type="Proteomes" id="UP000245370">
    <property type="component" value="Unassembled WGS sequence"/>
</dbReference>
<protein>
    <submittedName>
        <fullName evidence="1">Uncharacterized protein</fullName>
    </submittedName>
</protein>
<organism evidence="1 2">
    <name type="scientific">Brumimicrobium oceani</name>
    <dbReference type="NCBI Taxonomy" id="2100725"/>
    <lineage>
        <taxon>Bacteria</taxon>
        <taxon>Pseudomonadati</taxon>
        <taxon>Bacteroidota</taxon>
        <taxon>Flavobacteriia</taxon>
        <taxon>Flavobacteriales</taxon>
        <taxon>Crocinitomicaceae</taxon>
        <taxon>Brumimicrobium</taxon>
    </lineage>
</organism>
<evidence type="ECO:0000313" key="2">
    <source>
        <dbReference type="Proteomes" id="UP000245370"/>
    </source>
</evidence>
<reference evidence="1 2" key="1">
    <citation type="submission" date="2018-05" db="EMBL/GenBank/DDBJ databases">
        <title>Brumimicrobium oceani sp. nov., isolated from coastal sediment.</title>
        <authorList>
            <person name="Kou Y."/>
        </authorList>
    </citation>
    <scope>NUCLEOTIDE SEQUENCE [LARGE SCALE GENOMIC DNA]</scope>
    <source>
        <strain evidence="1 2">C305</strain>
    </source>
</reference>
<accession>A0A2U2XG23</accession>
<name>A0A2U2XG23_9FLAO</name>
<gene>
    <name evidence="1" type="ORF">DIT68_00390</name>
</gene>